<dbReference type="OrthoDB" id="9779041at2"/>
<evidence type="ECO:0000313" key="2">
    <source>
        <dbReference type="EMBL" id="SDC18330.1"/>
    </source>
</evidence>
<dbReference type="STRING" id="530584.SAMN05421630_101727"/>
<dbReference type="PANTHER" id="PTHR43000">
    <property type="entry name" value="DTDP-D-GLUCOSE 4,6-DEHYDRATASE-RELATED"/>
    <property type="match status" value="1"/>
</dbReference>
<proteinExistence type="inferred from homology"/>
<dbReference type="InterPro" id="IPR001509">
    <property type="entry name" value="Epimerase_deHydtase"/>
</dbReference>
<dbReference type="Proteomes" id="UP000199494">
    <property type="component" value="Unassembled WGS sequence"/>
</dbReference>
<comment type="similarity">
    <text evidence="1">Belongs to the NAD(P)-dependent epimerase/dehydratase family.</text>
</comment>
<accession>A0A222VPB6</accession>
<dbReference type="KEGG" id="pmad:BAY61_11765"/>
<dbReference type="Gene3D" id="3.40.50.720">
    <property type="entry name" value="NAD(P)-binding Rossmann-like Domain"/>
    <property type="match status" value="1"/>
</dbReference>
<organism evidence="2 3">
    <name type="scientific">Prauserella marina</name>
    <dbReference type="NCBI Taxonomy" id="530584"/>
    <lineage>
        <taxon>Bacteria</taxon>
        <taxon>Bacillati</taxon>
        <taxon>Actinomycetota</taxon>
        <taxon>Actinomycetes</taxon>
        <taxon>Pseudonocardiales</taxon>
        <taxon>Pseudonocardiaceae</taxon>
        <taxon>Prauserella</taxon>
    </lineage>
</organism>
<dbReference type="Pfam" id="PF01370">
    <property type="entry name" value="Epimerase"/>
    <property type="match status" value="1"/>
</dbReference>
<evidence type="ECO:0000313" key="3">
    <source>
        <dbReference type="Proteomes" id="UP000199494"/>
    </source>
</evidence>
<evidence type="ECO:0000256" key="1">
    <source>
        <dbReference type="ARBA" id="ARBA00007637"/>
    </source>
</evidence>
<dbReference type="SUPFAM" id="SSF51735">
    <property type="entry name" value="NAD(P)-binding Rossmann-fold domains"/>
    <property type="match status" value="1"/>
</dbReference>
<name>A0A222VPB6_9PSEU</name>
<dbReference type="RefSeq" id="WP_091797049.1">
    <property type="nucleotide sequence ID" value="NZ_CP016353.1"/>
</dbReference>
<dbReference type="AlphaFoldDB" id="A0A222VPB6"/>
<sequence length="308" mass="33057">MRVLVTGAGGFLGRTVTAKLVRNDHEVIALVRPGGSDVSAERVRLVKADITDASQLRDALRGANFDAVVHLAALTKMRESDSAFEQYQEVNASGTSAMLSAIDNELVPHVVYASTIAVYGPDCPEPTEDSLTDPRNPYAESKLRGEELLRAAAEQGQCRVTTLRCGNIAGGFRDVYDVNGSHIIPRVLESARSGKPVPVNGAGDAVRDYVHVEDVADAINLVFTKDEAKSSTYNVGSGQGVSVNDILTTAEAVTCIDIAVDRKPAVNETKYIVPNSSRIHDELQWTPARSSLARIIRDAWSALEIASV</sequence>
<gene>
    <name evidence="2" type="ORF">SAMN05421630_101727</name>
</gene>
<dbReference type="EMBL" id="FMZE01000001">
    <property type="protein sequence ID" value="SDC18330.1"/>
    <property type="molecule type" value="Genomic_DNA"/>
</dbReference>
<keyword evidence="3" id="KW-1185">Reference proteome</keyword>
<dbReference type="InterPro" id="IPR036291">
    <property type="entry name" value="NAD(P)-bd_dom_sf"/>
</dbReference>
<protein>
    <submittedName>
        <fullName evidence="2">UDP-glucose 4-epimerase</fullName>
    </submittedName>
</protein>
<reference evidence="2 3" key="1">
    <citation type="submission" date="2016-10" db="EMBL/GenBank/DDBJ databases">
        <authorList>
            <person name="de Groot N.N."/>
        </authorList>
    </citation>
    <scope>NUCLEOTIDE SEQUENCE [LARGE SCALE GENOMIC DNA]</scope>
    <source>
        <strain evidence="2 3">CGMCC 4.5506</strain>
    </source>
</reference>